<dbReference type="InterPro" id="IPR006094">
    <property type="entry name" value="Oxid_FAD_bind_N"/>
</dbReference>
<dbReference type="PANTHER" id="PTHR43762:SF1">
    <property type="entry name" value="D-ARABINONO-1,4-LACTONE OXIDASE"/>
    <property type="match status" value="1"/>
</dbReference>
<protein>
    <submittedName>
        <fullName evidence="3">FAD-binding protein</fullName>
    </submittedName>
</protein>
<dbReference type="InterPro" id="IPR010031">
    <property type="entry name" value="FAD_lactone_oxidase-like"/>
</dbReference>
<evidence type="ECO:0000256" key="1">
    <source>
        <dbReference type="ARBA" id="ARBA00023002"/>
    </source>
</evidence>
<evidence type="ECO:0000313" key="3">
    <source>
        <dbReference type="EMBL" id="MBB0243673.1"/>
    </source>
</evidence>
<dbReference type="GO" id="GO:0080049">
    <property type="term" value="F:L-gulono-1,4-lactone dehydrogenase activity"/>
    <property type="evidence" value="ECO:0007669"/>
    <property type="project" value="TreeGrafter"/>
</dbReference>
<dbReference type="EMBL" id="VKHT01000106">
    <property type="protein sequence ID" value="MBB0243673.1"/>
    <property type="molecule type" value="Genomic_DNA"/>
</dbReference>
<accession>A0A7W3Y0P4</accession>
<dbReference type="Gene3D" id="1.10.45.10">
    <property type="entry name" value="Vanillyl-alcohol Oxidase, Chain A, domain 4"/>
    <property type="match status" value="1"/>
</dbReference>
<evidence type="ECO:0000313" key="4">
    <source>
        <dbReference type="Proteomes" id="UP000538929"/>
    </source>
</evidence>
<dbReference type="PANTHER" id="PTHR43762">
    <property type="entry name" value="L-GULONOLACTONE OXIDASE"/>
    <property type="match status" value="1"/>
</dbReference>
<organism evidence="3 4">
    <name type="scientific">Streptomyces alkaliphilus</name>
    <dbReference type="NCBI Taxonomy" id="1472722"/>
    <lineage>
        <taxon>Bacteria</taxon>
        <taxon>Bacillati</taxon>
        <taxon>Actinomycetota</taxon>
        <taxon>Actinomycetes</taxon>
        <taxon>Kitasatosporales</taxon>
        <taxon>Streptomycetaceae</taxon>
        <taxon>Streptomyces</taxon>
    </lineage>
</organism>
<dbReference type="InterPro" id="IPR016167">
    <property type="entry name" value="FAD-bd_PCMH_sub1"/>
</dbReference>
<dbReference type="Proteomes" id="UP000538929">
    <property type="component" value="Unassembled WGS sequence"/>
</dbReference>
<proteinExistence type="predicted"/>
<feature type="domain" description="FAD-binding PCMH-type" evidence="2">
    <location>
        <begin position="15"/>
        <end position="181"/>
    </location>
</feature>
<gene>
    <name evidence="3" type="ORF">FNQ90_06000</name>
</gene>
<dbReference type="Pfam" id="PF01565">
    <property type="entry name" value="FAD_binding_4"/>
    <property type="match status" value="1"/>
</dbReference>
<dbReference type="AlphaFoldDB" id="A0A7W3Y0P4"/>
<dbReference type="InterPro" id="IPR016166">
    <property type="entry name" value="FAD-bd_PCMH"/>
</dbReference>
<dbReference type="GO" id="GO:0071949">
    <property type="term" value="F:FAD binding"/>
    <property type="evidence" value="ECO:0007669"/>
    <property type="project" value="InterPro"/>
</dbReference>
<reference evidence="4" key="1">
    <citation type="submission" date="2019-10" db="EMBL/GenBank/DDBJ databases">
        <title>Streptomyces sp. nov., a novel actinobacterium isolated from alkaline environment.</title>
        <authorList>
            <person name="Golinska P."/>
        </authorList>
    </citation>
    <scope>NUCLEOTIDE SEQUENCE [LARGE SCALE GENOMIC DNA]</scope>
    <source>
        <strain evidence="4">DSM 42118</strain>
    </source>
</reference>
<dbReference type="Gene3D" id="3.30.43.10">
    <property type="entry name" value="Uridine Diphospho-n-acetylenolpyruvylglucosamine Reductase, domain 2"/>
    <property type="match status" value="1"/>
</dbReference>
<dbReference type="Pfam" id="PF04030">
    <property type="entry name" value="ALO"/>
    <property type="match status" value="1"/>
</dbReference>
<dbReference type="Gene3D" id="3.30.70.2530">
    <property type="match status" value="1"/>
</dbReference>
<name>A0A7W3Y0P4_9ACTN</name>
<dbReference type="InterPro" id="IPR036318">
    <property type="entry name" value="FAD-bd_PCMH-like_sf"/>
</dbReference>
<dbReference type="Gene3D" id="3.30.70.2520">
    <property type="match status" value="1"/>
</dbReference>
<dbReference type="InterPro" id="IPR016171">
    <property type="entry name" value="Vanillyl_alc_oxidase_C-sub2"/>
</dbReference>
<dbReference type="PROSITE" id="PS51387">
    <property type="entry name" value="FAD_PCMH"/>
    <property type="match status" value="1"/>
</dbReference>
<evidence type="ECO:0000259" key="2">
    <source>
        <dbReference type="PROSITE" id="PS51387"/>
    </source>
</evidence>
<keyword evidence="1" id="KW-0560">Oxidoreductase</keyword>
<sequence>MTSTGAVARNWAGNVTFGAARLHRPETVDELRRVVAAGRRVRVLGSGHSFNLIADTDGDLVRVDALPRVFELDEAASTVTVSAGMLYGEVAAALHARGRALGNMASLPHISVYGSVATGTHGSGDRQPGLADAVTAVRLIGPGGEPVELSRERDPERFGGAVVNLGALGVVTEVTLRTEPAFEVAQWVQEDVPLDTVVEHFDEVFGVARSVSVFTDWAGTTGTAVLKMRTDAPDGGAHPGADWMGGRPADKPWHPVPGMPAEHCTVQNGVPGPWHERLPHFRAEFTPSRGDELQSEIFVPRSEVVEAIARLRELGERMAPVLLISEIRTVAADAQWLSPTGGRDSVAFHFTWRKDPDAVVPVIAEMEQRLLPLDARVHWGKVSGLTPAAIGARYERLPDFRRLVADHDPDGVFRNTYLDDLLVED</sequence>
<dbReference type="GO" id="GO:0016020">
    <property type="term" value="C:membrane"/>
    <property type="evidence" value="ECO:0007669"/>
    <property type="project" value="InterPro"/>
</dbReference>
<dbReference type="PIRSF" id="PIRSF000136">
    <property type="entry name" value="LGO_GLO"/>
    <property type="match status" value="1"/>
</dbReference>
<dbReference type="InterPro" id="IPR016169">
    <property type="entry name" value="FAD-bd_PCMH_sub2"/>
</dbReference>
<comment type="caution">
    <text evidence="3">The sequence shown here is derived from an EMBL/GenBank/DDBJ whole genome shotgun (WGS) entry which is preliminary data.</text>
</comment>
<dbReference type="GO" id="GO:0003885">
    <property type="term" value="F:D-arabinono-1,4-lactone oxidase activity"/>
    <property type="evidence" value="ECO:0007669"/>
    <property type="project" value="InterPro"/>
</dbReference>
<dbReference type="Gene3D" id="3.30.465.10">
    <property type="match status" value="1"/>
</dbReference>
<dbReference type="InterPro" id="IPR007173">
    <property type="entry name" value="ALO_C"/>
</dbReference>
<keyword evidence="4" id="KW-1185">Reference proteome</keyword>
<dbReference type="RefSeq" id="WP_182605310.1">
    <property type="nucleotide sequence ID" value="NZ_VKHT01000106.1"/>
</dbReference>
<dbReference type="SUPFAM" id="SSF56176">
    <property type="entry name" value="FAD-binding/transporter-associated domain-like"/>
    <property type="match status" value="1"/>
</dbReference>